<feature type="domain" description="Septum formation inhibitor MinC N-terminal" evidence="9">
    <location>
        <begin position="6"/>
        <end position="75"/>
    </location>
</feature>
<reference evidence="10 11" key="1">
    <citation type="submission" date="2016-02" db="EMBL/GenBank/DDBJ databases">
        <title>Genome sequence of Moorella mulderi DSM 14980.</title>
        <authorList>
            <person name="Poehlein A."/>
            <person name="Daniel R."/>
        </authorList>
    </citation>
    <scope>NUCLEOTIDE SEQUENCE [LARGE SCALE GENOMIC DNA]</scope>
    <source>
        <strain evidence="10 11">DSM 14980</strain>
    </source>
</reference>
<dbReference type="GO" id="GO:0051302">
    <property type="term" value="P:regulation of cell division"/>
    <property type="evidence" value="ECO:0007669"/>
    <property type="project" value="InterPro"/>
</dbReference>
<accession>A0A151AUD1</accession>
<dbReference type="NCBIfam" id="TIGR01222">
    <property type="entry name" value="minC"/>
    <property type="match status" value="1"/>
</dbReference>
<dbReference type="Gene3D" id="2.160.20.70">
    <property type="match status" value="1"/>
</dbReference>
<feature type="domain" description="Septum formation inhibitor MinC C-terminal" evidence="8">
    <location>
        <begin position="137"/>
        <end position="232"/>
    </location>
</feature>
<organism evidence="10 11">
    <name type="scientific">Moorella mulderi DSM 14980</name>
    <dbReference type="NCBI Taxonomy" id="1122241"/>
    <lineage>
        <taxon>Bacteria</taxon>
        <taxon>Bacillati</taxon>
        <taxon>Bacillota</taxon>
        <taxon>Clostridia</taxon>
        <taxon>Neomoorellales</taxon>
        <taxon>Neomoorellaceae</taxon>
        <taxon>Neomoorella</taxon>
    </lineage>
</organism>
<protein>
    <recommendedName>
        <fullName evidence="7">Probable septum site-determining protein MinC</fullName>
    </recommendedName>
</protein>
<sequence length="243" mass="25412">MAQDCITFKGTRGGLLILLDASRDFNELRANLAAKFAAARGFFQGASFALVPTSPLSSRETAELEAICREHGLVPGTNIPLPDRYRPQKNQGKLAPATMVAGANCYSTSAVPPAGLHVVPAPAVDGAAGLSTLLEEGNLRNGQELAYSGHVVLVGNVHQGATIKATGNILVMGTLLGSAHAGVSGDRAAVIVAYRLVPVQLSIAGVIARSPEQKTRRAYPEIARLAGDKIIVEPYLSRKPPCN</sequence>
<proteinExistence type="inferred from homology"/>
<comment type="subunit">
    <text evidence="6 7">Interacts with MinD and FtsZ.</text>
</comment>
<comment type="function">
    <text evidence="5 7">Cell division inhibitor that blocks the formation of polar Z ring septums. Rapidly oscillates between the poles of the cell to destabilize FtsZ filaments that have formed before they mature into polar Z rings. Prevents FtsZ polymerization.</text>
</comment>
<dbReference type="InterPro" id="IPR007874">
    <property type="entry name" value="MinC_N"/>
</dbReference>
<dbReference type="Proteomes" id="UP000075670">
    <property type="component" value="Unassembled WGS sequence"/>
</dbReference>
<dbReference type="AlphaFoldDB" id="A0A151AUD1"/>
<gene>
    <name evidence="10" type="primary">minC_2</name>
    <name evidence="7" type="synonym">minC</name>
    <name evidence="10" type="ORF">MOMUL_25070</name>
</gene>
<dbReference type="GO" id="GO:0000902">
    <property type="term" value="P:cell morphogenesis"/>
    <property type="evidence" value="ECO:0007669"/>
    <property type="project" value="InterPro"/>
</dbReference>
<dbReference type="Pfam" id="PF03775">
    <property type="entry name" value="MinC_C"/>
    <property type="match status" value="1"/>
</dbReference>
<evidence type="ECO:0000256" key="1">
    <source>
        <dbReference type="ARBA" id="ARBA00006291"/>
    </source>
</evidence>
<evidence type="ECO:0000313" key="11">
    <source>
        <dbReference type="Proteomes" id="UP000075670"/>
    </source>
</evidence>
<dbReference type="PANTHER" id="PTHR34108:SF1">
    <property type="entry name" value="SEPTUM SITE-DETERMINING PROTEIN MINC"/>
    <property type="match status" value="1"/>
</dbReference>
<dbReference type="InterPro" id="IPR036145">
    <property type="entry name" value="MinC_C_sf"/>
</dbReference>
<evidence type="ECO:0000313" key="10">
    <source>
        <dbReference type="EMBL" id="KYH31269.1"/>
    </source>
</evidence>
<evidence type="ECO:0000256" key="5">
    <source>
        <dbReference type="ARBA" id="ARBA00025606"/>
    </source>
</evidence>
<comment type="similarity">
    <text evidence="1 7">Belongs to the MinC family.</text>
</comment>
<dbReference type="PATRIC" id="fig|1122241.3.peg.2663"/>
<dbReference type="GO" id="GO:1901891">
    <property type="term" value="P:regulation of cell septum assembly"/>
    <property type="evidence" value="ECO:0007669"/>
    <property type="project" value="InterPro"/>
</dbReference>
<dbReference type="InterPro" id="IPR013033">
    <property type="entry name" value="MinC"/>
</dbReference>
<evidence type="ECO:0000259" key="9">
    <source>
        <dbReference type="Pfam" id="PF05209"/>
    </source>
</evidence>
<dbReference type="GO" id="GO:0000917">
    <property type="term" value="P:division septum assembly"/>
    <property type="evidence" value="ECO:0007669"/>
    <property type="project" value="UniProtKB-KW"/>
</dbReference>
<dbReference type="HAMAP" id="MF_00267">
    <property type="entry name" value="MinC"/>
    <property type="match status" value="1"/>
</dbReference>
<comment type="caution">
    <text evidence="10">The sequence shown here is derived from an EMBL/GenBank/DDBJ whole genome shotgun (WGS) entry which is preliminary data.</text>
</comment>
<dbReference type="Pfam" id="PF05209">
    <property type="entry name" value="MinC_N"/>
    <property type="match status" value="1"/>
</dbReference>
<keyword evidence="11" id="KW-1185">Reference proteome</keyword>
<keyword evidence="4 7" id="KW-0131">Cell cycle</keyword>
<evidence type="ECO:0000259" key="8">
    <source>
        <dbReference type="Pfam" id="PF03775"/>
    </source>
</evidence>
<keyword evidence="2 7" id="KW-0132">Cell division</keyword>
<dbReference type="SUPFAM" id="SSF63848">
    <property type="entry name" value="Cell-division inhibitor MinC, C-terminal domain"/>
    <property type="match status" value="1"/>
</dbReference>
<dbReference type="InterPro" id="IPR016098">
    <property type="entry name" value="CAP/MinC_C"/>
</dbReference>
<dbReference type="OrthoDB" id="9790810at2"/>
<evidence type="ECO:0000256" key="6">
    <source>
        <dbReference type="ARBA" id="ARBA00046874"/>
    </source>
</evidence>
<dbReference type="RefSeq" id="WP_064774420.1">
    <property type="nucleotide sequence ID" value="NZ_LTBC01000013.1"/>
</dbReference>
<evidence type="ECO:0000256" key="3">
    <source>
        <dbReference type="ARBA" id="ARBA00023210"/>
    </source>
</evidence>
<name>A0A151AUD1_9FIRM</name>
<evidence type="ECO:0000256" key="7">
    <source>
        <dbReference type="HAMAP-Rule" id="MF_00267"/>
    </source>
</evidence>
<dbReference type="PANTHER" id="PTHR34108">
    <property type="entry name" value="SEPTUM SITE-DETERMINING PROTEIN MINC"/>
    <property type="match status" value="1"/>
</dbReference>
<evidence type="ECO:0000256" key="2">
    <source>
        <dbReference type="ARBA" id="ARBA00022618"/>
    </source>
</evidence>
<keyword evidence="3 7" id="KW-0717">Septation</keyword>
<dbReference type="EMBL" id="LTBC01000013">
    <property type="protein sequence ID" value="KYH31269.1"/>
    <property type="molecule type" value="Genomic_DNA"/>
</dbReference>
<dbReference type="Gene3D" id="3.30.160.540">
    <property type="match status" value="1"/>
</dbReference>
<dbReference type="InterPro" id="IPR005526">
    <property type="entry name" value="Septum_form_inhib_MinC_C"/>
</dbReference>
<evidence type="ECO:0000256" key="4">
    <source>
        <dbReference type="ARBA" id="ARBA00023306"/>
    </source>
</evidence>